<keyword evidence="11 16" id="KW-0472">Membrane</keyword>
<keyword evidence="13" id="KW-1208">Phospholipid metabolism</keyword>
<feature type="transmembrane region" description="Helical" evidence="16">
    <location>
        <begin position="91"/>
        <end position="110"/>
    </location>
</feature>
<evidence type="ECO:0000313" key="18">
    <source>
        <dbReference type="Proteomes" id="UP000066624"/>
    </source>
</evidence>
<feature type="transmembrane region" description="Helical" evidence="16">
    <location>
        <begin position="53"/>
        <end position="70"/>
    </location>
</feature>
<evidence type="ECO:0000256" key="10">
    <source>
        <dbReference type="ARBA" id="ARBA00023098"/>
    </source>
</evidence>
<dbReference type="KEGG" id="wma:WM2015_446"/>
<dbReference type="InterPro" id="IPR000462">
    <property type="entry name" value="CDP-OH_P_trans"/>
</dbReference>
<sequence>MLSFASNESERAAVTDSNPRRGLARGAFLLPNALTTGALMAGFYAIIAAIGDQPVAACVAVVIAGMLDGVDGRVARLTNTQSDFGVQYDSLSDMVSFGIAPAILVFTWVLDGLGQPDTVADKLGWLGAFFYAACGALRLARFNTQAGVADKRYFQGLASPAAAGTMVSTIWFCESRAIDPELVAWPMFLLTVALGTLMVSRVRYFSFKAWPISDRVPFAWIFLVLVVLVMLAVDPPAVLFTIGMVYLISGPLLTARGRYQQRRRRRREGRDDPA</sequence>
<dbReference type="EMBL" id="CP012154">
    <property type="protein sequence ID" value="AKS40828.1"/>
    <property type="molecule type" value="Genomic_DNA"/>
</dbReference>
<feature type="transmembrane region" description="Helical" evidence="16">
    <location>
        <begin position="216"/>
        <end position="233"/>
    </location>
</feature>
<evidence type="ECO:0000256" key="2">
    <source>
        <dbReference type="ARBA" id="ARBA00004127"/>
    </source>
</evidence>
<accession>A0A0K0XT14</accession>
<dbReference type="PROSITE" id="PS00379">
    <property type="entry name" value="CDP_ALCOHOL_P_TRANSF"/>
    <property type="match status" value="1"/>
</dbReference>
<feature type="transmembrane region" description="Helical" evidence="16">
    <location>
        <begin position="152"/>
        <end position="172"/>
    </location>
</feature>
<feature type="transmembrane region" description="Helical" evidence="16">
    <location>
        <begin position="122"/>
        <end position="140"/>
    </location>
</feature>
<evidence type="ECO:0000256" key="12">
    <source>
        <dbReference type="ARBA" id="ARBA00023209"/>
    </source>
</evidence>
<evidence type="ECO:0000256" key="11">
    <source>
        <dbReference type="ARBA" id="ARBA00023136"/>
    </source>
</evidence>
<dbReference type="InterPro" id="IPR048254">
    <property type="entry name" value="CDP_ALCOHOL_P_TRANSF_CS"/>
</dbReference>
<dbReference type="Pfam" id="PF01066">
    <property type="entry name" value="CDP-OH_P_transf"/>
    <property type="match status" value="1"/>
</dbReference>
<evidence type="ECO:0000256" key="13">
    <source>
        <dbReference type="ARBA" id="ARBA00023264"/>
    </source>
</evidence>
<keyword evidence="9 16" id="KW-1133">Transmembrane helix</keyword>
<dbReference type="InterPro" id="IPR004533">
    <property type="entry name" value="CDP-diaglyc--ser_O-PTrfase"/>
</dbReference>
<dbReference type="STRING" id="1579979.WM2015_446"/>
<evidence type="ECO:0000256" key="16">
    <source>
        <dbReference type="SAM" id="Phobius"/>
    </source>
</evidence>
<evidence type="ECO:0000256" key="6">
    <source>
        <dbReference type="ARBA" id="ARBA00022516"/>
    </source>
</evidence>
<evidence type="ECO:0000256" key="7">
    <source>
        <dbReference type="ARBA" id="ARBA00022679"/>
    </source>
</evidence>
<dbReference type="PANTHER" id="PTHR14269:SF61">
    <property type="entry name" value="CDP-DIACYLGLYCEROL--SERINE O-PHOSPHATIDYLTRANSFERASE"/>
    <property type="match status" value="1"/>
</dbReference>
<comment type="catalytic activity">
    <reaction evidence="1">
        <text>a CDP-1,2-diacyl-sn-glycerol + L-serine = a 1,2-diacyl-sn-glycero-3-phospho-L-serine + CMP + H(+)</text>
        <dbReference type="Rhea" id="RHEA:16913"/>
        <dbReference type="ChEBI" id="CHEBI:15378"/>
        <dbReference type="ChEBI" id="CHEBI:33384"/>
        <dbReference type="ChEBI" id="CHEBI:57262"/>
        <dbReference type="ChEBI" id="CHEBI:58332"/>
        <dbReference type="ChEBI" id="CHEBI:60377"/>
        <dbReference type="EC" id="2.7.8.8"/>
    </reaction>
</comment>
<evidence type="ECO:0000256" key="8">
    <source>
        <dbReference type="ARBA" id="ARBA00022692"/>
    </source>
</evidence>
<evidence type="ECO:0000256" key="4">
    <source>
        <dbReference type="ARBA" id="ARBA00013174"/>
    </source>
</evidence>
<dbReference type="PANTHER" id="PTHR14269">
    <property type="entry name" value="CDP-DIACYLGLYCEROL--GLYCEROL-3-PHOSPHATE 3-PHOSPHATIDYLTRANSFERASE-RELATED"/>
    <property type="match status" value="1"/>
</dbReference>
<dbReference type="EC" id="2.7.8.8" evidence="4"/>
<reference evidence="17 18" key="1">
    <citation type="submission" date="2015-07" db="EMBL/GenBank/DDBJ databases">
        <authorList>
            <person name="Noorani M."/>
        </authorList>
    </citation>
    <scope>NUCLEOTIDE SEQUENCE [LARGE SCALE GENOMIC DNA]</scope>
    <source>
        <strain evidence="17 18">KCTC 42284</strain>
    </source>
</reference>
<dbReference type="Proteomes" id="UP000066624">
    <property type="component" value="Chromosome"/>
</dbReference>
<dbReference type="GO" id="GO:0012505">
    <property type="term" value="C:endomembrane system"/>
    <property type="evidence" value="ECO:0007669"/>
    <property type="project" value="UniProtKB-SubCell"/>
</dbReference>
<evidence type="ECO:0000313" key="17">
    <source>
        <dbReference type="EMBL" id="AKS40828.1"/>
    </source>
</evidence>
<dbReference type="NCBIfam" id="TIGR00473">
    <property type="entry name" value="pssA"/>
    <property type="match status" value="1"/>
</dbReference>
<dbReference type="InterPro" id="IPR043130">
    <property type="entry name" value="CDP-OH_PTrfase_TM_dom"/>
</dbReference>
<dbReference type="AlphaFoldDB" id="A0A0K0XT14"/>
<keyword evidence="10" id="KW-0443">Lipid metabolism</keyword>
<evidence type="ECO:0000256" key="1">
    <source>
        <dbReference type="ARBA" id="ARBA00000287"/>
    </source>
</evidence>
<organism evidence="17 18">
    <name type="scientific">Wenzhouxiangella marina</name>
    <dbReference type="NCBI Taxonomy" id="1579979"/>
    <lineage>
        <taxon>Bacteria</taxon>
        <taxon>Pseudomonadati</taxon>
        <taxon>Pseudomonadota</taxon>
        <taxon>Gammaproteobacteria</taxon>
        <taxon>Chromatiales</taxon>
        <taxon>Wenzhouxiangellaceae</taxon>
        <taxon>Wenzhouxiangella</taxon>
    </lineage>
</organism>
<evidence type="ECO:0000256" key="3">
    <source>
        <dbReference type="ARBA" id="ARBA00010441"/>
    </source>
</evidence>
<evidence type="ECO:0000256" key="5">
    <source>
        <dbReference type="ARBA" id="ARBA00017171"/>
    </source>
</evidence>
<gene>
    <name evidence="17" type="ORF">WM2015_446</name>
</gene>
<dbReference type="GO" id="GO:0008654">
    <property type="term" value="P:phospholipid biosynthetic process"/>
    <property type="evidence" value="ECO:0007669"/>
    <property type="project" value="UniProtKB-KW"/>
</dbReference>
<comment type="similarity">
    <text evidence="3 15">Belongs to the CDP-alcohol phosphatidyltransferase class-I family.</text>
</comment>
<dbReference type="GO" id="GO:0003882">
    <property type="term" value="F:CDP-diacylglycerol-serine O-phosphatidyltransferase activity"/>
    <property type="evidence" value="ECO:0007669"/>
    <property type="project" value="UniProtKB-EC"/>
</dbReference>
<keyword evidence="8 16" id="KW-0812">Transmembrane</keyword>
<keyword evidence="18" id="KW-1185">Reference proteome</keyword>
<feature type="transmembrane region" description="Helical" evidence="16">
    <location>
        <begin position="239"/>
        <end position="257"/>
    </location>
</feature>
<feature type="transmembrane region" description="Helical" evidence="16">
    <location>
        <begin position="27"/>
        <end position="47"/>
    </location>
</feature>
<name>A0A0K0XT14_9GAMM</name>
<dbReference type="InterPro" id="IPR050324">
    <property type="entry name" value="CDP-alcohol_PTase-I"/>
</dbReference>
<protein>
    <recommendedName>
        <fullName evidence="5">CDP-diacylglycerol--serine O-phosphatidyltransferase</fullName>
        <ecNumber evidence="4">2.7.8.8</ecNumber>
    </recommendedName>
    <alternativeName>
        <fullName evidence="14">Phosphatidylserine synthase</fullName>
    </alternativeName>
</protein>
<evidence type="ECO:0000256" key="9">
    <source>
        <dbReference type="ARBA" id="ARBA00022989"/>
    </source>
</evidence>
<comment type="subcellular location">
    <subcellularLocation>
        <location evidence="2">Endomembrane system</location>
        <topology evidence="2">Multi-pass membrane protein</topology>
    </subcellularLocation>
</comment>
<dbReference type="Gene3D" id="1.20.120.1760">
    <property type="match status" value="1"/>
</dbReference>
<dbReference type="OrthoDB" id="9777147at2"/>
<evidence type="ECO:0000256" key="14">
    <source>
        <dbReference type="ARBA" id="ARBA00032361"/>
    </source>
</evidence>
<keyword evidence="7 15" id="KW-0808">Transferase</keyword>
<feature type="transmembrane region" description="Helical" evidence="16">
    <location>
        <begin position="184"/>
        <end position="204"/>
    </location>
</feature>
<proteinExistence type="inferred from homology"/>
<keyword evidence="12" id="KW-0594">Phospholipid biosynthesis</keyword>
<keyword evidence="6" id="KW-0444">Lipid biosynthesis</keyword>
<evidence type="ECO:0000256" key="15">
    <source>
        <dbReference type="RuleBase" id="RU003750"/>
    </source>
</evidence>
<dbReference type="PATRIC" id="fig|1579979.3.peg.449"/>
<dbReference type="GO" id="GO:0016020">
    <property type="term" value="C:membrane"/>
    <property type="evidence" value="ECO:0007669"/>
    <property type="project" value="InterPro"/>
</dbReference>